<feature type="signal peptide" evidence="1">
    <location>
        <begin position="1"/>
        <end position="21"/>
    </location>
</feature>
<dbReference type="InterPro" id="IPR010281">
    <property type="entry name" value="DUF885"/>
</dbReference>
<dbReference type="PROSITE" id="PS51257">
    <property type="entry name" value="PROKAR_LIPOPROTEIN"/>
    <property type="match status" value="1"/>
</dbReference>
<feature type="chain" id="PRO_5046007157" evidence="1">
    <location>
        <begin position="22"/>
        <end position="632"/>
    </location>
</feature>
<dbReference type="PANTHER" id="PTHR33361:SF2">
    <property type="entry name" value="DUF885 DOMAIN-CONTAINING PROTEIN"/>
    <property type="match status" value="1"/>
</dbReference>
<sequence length="632" mass="69089">MRNLNKPMLAVMSGLAMMSLAACGERRPAPEEQQAPAAEAPAPVLTANEQLEAMASRHAAAVLQSSPELASFLGVSEDIAGAGYRARLGGYGFAAFEDVRALNEDFLQDVRSIDRASLSGPALVTYDVLRDAYQTAARRNQFSFGGATPYASASPYLVTQLSGPHLYLPRLMLTQHRLESRQDAEDYISRLAEFSRVFDETIETVTGDGAQLVTPPVFAIDGAMNSIAGFTAAAPADNPLVKTFATKLEDIDGLSEEDRSALTARAAEMVEANVYPAYTRLAAALENLKFQASADAGIWRLGDEGAAFYALALSSYGAGGMTADEVHDLGLSEVERISGEMDAILKALGLTQGSVAERFSAIGKREGMRYPNNDEAKEELLTDLNGQVDEIMARAGDWFGTLPTQQVEVRRIPVYEQDSSPGGYYSAAPLDGSRPGIFWINLKNTADWPKHMLKTLTYHEAVPGHHFQRSLERSAGLPLIRTMLGYSEFSEGWALYAEQVAAEMGMYADDPLGDLARLQSELFRATRLVVDTGLHHKQWTREQAITYMQGVTGDTHDQVTREVERYSVWPGQACAYKLGMLKINELRNKAEEALGPDFDIREFHDEVLLTGAMPLPVLDRKVSAWIKKKQGA</sequence>
<dbReference type="Proteomes" id="UP001596116">
    <property type="component" value="Unassembled WGS sequence"/>
</dbReference>
<dbReference type="Pfam" id="PF05960">
    <property type="entry name" value="DUF885"/>
    <property type="match status" value="1"/>
</dbReference>
<dbReference type="PANTHER" id="PTHR33361">
    <property type="entry name" value="GLR0591 PROTEIN"/>
    <property type="match status" value="1"/>
</dbReference>
<protein>
    <submittedName>
        <fullName evidence="2">DUF885 domain-containing protein</fullName>
    </submittedName>
</protein>
<accession>A0ABW1KSL3</accession>
<evidence type="ECO:0000313" key="3">
    <source>
        <dbReference type="Proteomes" id="UP001596116"/>
    </source>
</evidence>
<evidence type="ECO:0000313" key="2">
    <source>
        <dbReference type="EMBL" id="MFC6035056.1"/>
    </source>
</evidence>
<proteinExistence type="predicted"/>
<dbReference type="EMBL" id="JBHPON010000001">
    <property type="protein sequence ID" value="MFC6035056.1"/>
    <property type="molecule type" value="Genomic_DNA"/>
</dbReference>
<name>A0ABW1KSL3_9PROT</name>
<gene>
    <name evidence="2" type="ORF">ACFMB1_05840</name>
</gene>
<keyword evidence="3" id="KW-1185">Reference proteome</keyword>
<dbReference type="RefSeq" id="WP_379879614.1">
    <property type="nucleotide sequence ID" value="NZ_JBHPON010000001.1"/>
</dbReference>
<keyword evidence="1" id="KW-0732">Signal</keyword>
<evidence type="ECO:0000256" key="1">
    <source>
        <dbReference type="SAM" id="SignalP"/>
    </source>
</evidence>
<reference evidence="2 3" key="1">
    <citation type="submission" date="2024-09" db="EMBL/GenBank/DDBJ databases">
        <authorList>
            <person name="Zhang Z.-H."/>
        </authorList>
    </citation>
    <scope>NUCLEOTIDE SEQUENCE [LARGE SCALE GENOMIC DNA]</scope>
    <source>
        <strain evidence="2 3">HHTR114</strain>
    </source>
</reference>
<organism evidence="2 3">
    <name type="scientific">Hyphococcus aureus</name>
    <dbReference type="NCBI Taxonomy" id="2666033"/>
    <lineage>
        <taxon>Bacteria</taxon>
        <taxon>Pseudomonadati</taxon>
        <taxon>Pseudomonadota</taxon>
        <taxon>Alphaproteobacteria</taxon>
        <taxon>Parvularculales</taxon>
        <taxon>Parvularculaceae</taxon>
        <taxon>Hyphococcus</taxon>
    </lineage>
</organism>
<comment type="caution">
    <text evidence="2">The sequence shown here is derived from an EMBL/GenBank/DDBJ whole genome shotgun (WGS) entry which is preliminary data.</text>
</comment>